<dbReference type="CDD" id="cd18793">
    <property type="entry name" value="SF2_C_SNF"/>
    <property type="match status" value="1"/>
</dbReference>
<evidence type="ECO:0000256" key="6">
    <source>
        <dbReference type="ARBA" id="ARBA00022771"/>
    </source>
</evidence>
<keyword evidence="19" id="KW-1185">Reference proteome</keyword>
<feature type="compositionally biased region" description="Basic and acidic residues" evidence="14">
    <location>
        <begin position="187"/>
        <end position="203"/>
    </location>
</feature>
<evidence type="ECO:0000256" key="13">
    <source>
        <dbReference type="PROSITE-ProRule" id="PRU00175"/>
    </source>
</evidence>
<keyword evidence="3" id="KW-0479">Metal-binding</keyword>
<feature type="region of interest" description="Disordered" evidence="14">
    <location>
        <begin position="1"/>
        <end position="134"/>
    </location>
</feature>
<dbReference type="PROSITE" id="PS51192">
    <property type="entry name" value="HELICASE_ATP_BIND_1"/>
    <property type="match status" value="1"/>
</dbReference>
<dbReference type="PANTHER" id="PTHR45626">
    <property type="entry name" value="TRANSCRIPTION TERMINATION FACTOR 2-RELATED"/>
    <property type="match status" value="1"/>
</dbReference>
<dbReference type="GO" id="GO:0004386">
    <property type="term" value="F:helicase activity"/>
    <property type="evidence" value="ECO:0007669"/>
    <property type="project" value="UniProtKB-KW"/>
</dbReference>
<keyword evidence="5" id="KW-0227">DNA damage</keyword>
<evidence type="ECO:0000256" key="11">
    <source>
        <dbReference type="ARBA" id="ARBA00023204"/>
    </source>
</evidence>
<accession>A0ABR3A3G7</accession>
<dbReference type="CDD" id="cd18008">
    <property type="entry name" value="DEXDc_SHPRH-like"/>
    <property type="match status" value="1"/>
</dbReference>
<evidence type="ECO:0000259" key="17">
    <source>
        <dbReference type="PROSITE" id="PS51194"/>
    </source>
</evidence>
<dbReference type="Gene3D" id="3.30.40.10">
    <property type="entry name" value="Zinc/RING finger domain, C3HC4 (zinc finger)"/>
    <property type="match status" value="1"/>
</dbReference>
<dbReference type="SMART" id="SM00487">
    <property type="entry name" value="DEXDc"/>
    <property type="match status" value="1"/>
</dbReference>
<feature type="compositionally biased region" description="Low complexity" evidence="14">
    <location>
        <begin position="91"/>
        <end position="104"/>
    </location>
</feature>
<evidence type="ECO:0000313" key="19">
    <source>
        <dbReference type="Proteomes" id="UP001437256"/>
    </source>
</evidence>
<feature type="region of interest" description="Disordered" evidence="14">
    <location>
        <begin position="579"/>
        <end position="610"/>
    </location>
</feature>
<keyword evidence="10" id="KW-0067">ATP-binding</keyword>
<reference evidence="18 19" key="1">
    <citation type="submission" date="2024-05" db="EMBL/GenBank/DDBJ databases">
        <title>A draft genome resource for the thread blight pathogen Marasmius tenuissimus strain MS-2.</title>
        <authorList>
            <person name="Yulfo-Soto G.E."/>
            <person name="Baruah I.K."/>
            <person name="Amoako-Attah I."/>
            <person name="Bukari Y."/>
            <person name="Meinhardt L.W."/>
            <person name="Bailey B.A."/>
            <person name="Cohen S.P."/>
        </authorList>
    </citation>
    <scope>NUCLEOTIDE SEQUENCE [LARGE SCALE GENOMIC DNA]</scope>
    <source>
        <strain evidence="18 19">MS-2</strain>
    </source>
</reference>
<dbReference type="InterPro" id="IPR027417">
    <property type="entry name" value="P-loop_NTPase"/>
</dbReference>
<keyword evidence="6 13" id="KW-0863">Zinc-finger</keyword>
<gene>
    <name evidence="18" type="primary">RAD5_1</name>
    <name evidence="18" type="ORF">AAF712_004236</name>
</gene>
<dbReference type="Gene3D" id="3.40.50.10810">
    <property type="entry name" value="Tandem AAA-ATPase domain"/>
    <property type="match status" value="1"/>
</dbReference>
<dbReference type="InterPro" id="IPR038718">
    <property type="entry name" value="SNF2-like_sf"/>
</dbReference>
<dbReference type="Pfam" id="PF00097">
    <property type="entry name" value="zf-C3HC4"/>
    <property type="match status" value="1"/>
</dbReference>
<evidence type="ECO:0000256" key="4">
    <source>
        <dbReference type="ARBA" id="ARBA00022741"/>
    </source>
</evidence>
<feature type="domain" description="Helicase C-terminal" evidence="17">
    <location>
        <begin position="962"/>
        <end position="1113"/>
    </location>
</feature>
<keyword evidence="12" id="KW-0539">Nucleus</keyword>
<dbReference type="Pfam" id="PF00271">
    <property type="entry name" value="Helicase_C"/>
    <property type="match status" value="1"/>
</dbReference>
<comment type="similarity">
    <text evidence="2">Belongs to the SNF2/RAD54 helicase family.</text>
</comment>
<evidence type="ECO:0000256" key="3">
    <source>
        <dbReference type="ARBA" id="ARBA00022723"/>
    </source>
</evidence>
<dbReference type="PROSITE" id="PS50089">
    <property type="entry name" value="ZF_RING_2"/>
    <property type="match status" value="1"/>
</dbReference>
<feature type="domain" description="RING-type" evidence="15">
    <location>
        <begin position="876"/>
        <end position="921"/>
    </location>
</feature>
<dbReference type="EMBL" id="JBBXMP010000017">
    <property type="protein sequence ID" value="KAL0068522.1"/>
    <property type="molecule type" value="Genomic_DNA"/>
</dbReference>
<evidence type="ECO:0000256" key="1">
    <source>
        <dbReference type="ARBA" id="ARBA00004123"/>
    </source>
</evidence>
<evidence type="ECO:0000256" key="10">
    <source>
        <dbReference type="ARBA" id="ARBA00022840"/>
    </source>
</evidence>
<keyword evidence="4" id="KW-0547">Nucleotide-binding</keyword>
<dbReference type="PROSITE" id="PS51194">
    <property type="entry name" value="HELICASE_CTER"/>
    <property type="match status" value="1"/>
</dbReference>
<keyword evidence="8 18" id="KW-0347">Helicase</keyword>
<comment type="caution">
    <text evidence="18">The sequence shown here is derived from an EMBL/GenBank/DDBJ whole genome shotgun (WGS) entry which is preliminary data.</text>
</comment>
<evidence type="ECO:0000256" key="12">
    <source>
        <dbReference type="ARBA" id="ARBA00023242"/>
    </source>
</evidence>
<dbReference type="SMART" id="SM00184">
    <property type="entry name" value="RING"/>
    <property type="match status" value="1"/>
</dbReference>
<dbReference type="InterPro" id="IPR049730">
    <property type="entry name" value="SNF2/RAD54-like_C"/>
</dbReference>
<keyword evidence="7" id="KW-0378">Hydrolase</keyword>
<keyword evidence="9" id="KW-0862">Zinc</keyword>
<evidence type="ECO:0000313" key="18">
    <source>
        <dbReference type="EMBL" id="KAL0068522.1"/>
    </source>
</evidence>
<sequence length="1133" mass="126832">MDATLEDAPPSGLFFADSDDDEDVKMNEPTAEALVGSSTTAGNQLFLPDSDDEGLELQREILSKSNKRPKSEELQSDGEMLGVEDLPRPSSPTSSMSERISISSDDSEREKVDVKPPPAKKRRISPRPEPVVVPTSTNDVKFPAYVGEFLVINAWSTVSGKGYVKRNDLVKITRDDEEDSKASSSKSTKDKKPGNGKKSDGKKQVSLTSMLKAKPNNNFKKKKKADTIVRLVNQRGFEFGRLPQEVAWWASKLMDLGVIELRAKMTECPDKLTTGCELMVSVDVFLLPGAFVFNELTGSDKPSMFWGEGLETSEETSLRERKSAMLKMFDVLGLRPRSGASISGRKTEEEIQEEARTIYVQSQAKTAKKITETVGDGEEIEVEEGEELSRNDIDMIYRKAQHHDRQMGEMEPAESFALQLRGYQKQALLWMDALESGKTDAREAASMHPLWSQYAFPVQPSTEGIIDLTDDNEQYFYFNPYSGELSSTFPKAERNCKGGILAGTDEPIDEASSSSKHRQLKLNSAFRPITKRTKKRMASPSATLIVAPTSLINQWGEEIERSSKPGTVEVRVWHGQNREDLEAFVDDEEPEEIDISDDDDGGDQNTTKKKPTKTIRVVITSYGTLASEHAKSEKSHCPVFEIEWLRIVLDEAHACKSRTSKTAKAVYALKARRRWAVTGTPIVNKLDDLFSLLPTRKYLDFKPWSDFSFFRSFISLPFLSHDPKAIEVVQVILESILLRREKNMRDSDGNKIVELPSKEIKVEYLDFSPPEQKIYDSIYSSVKRNFDSLDAKGLLGKNYTNILAMIMKLRRAVLHPSLVLEEGGGRALSPTGDGTVDVNELIKKFSEDTEGGDGESSNAFAETVLANLHEDETAECPICLDVMDTPMVIPECMHQCCKDCITMYIATCETKGEETKCPSCSRGPIKQNELMEVVRPPPSSQNSQPEVVLRRNDFTSSTKLVALTTHLRRLRDQDPCFRAVVFSQFTSFLDLIETAMKREKFDHYRYDGTMDIKKRTAAIAAFKEPSRTPKVALISLKAGGVGLNLTVANHVFMMDCWWNAATENQAIDRVHRLGQEKSVYVTHFLVSNTIEGRIIQIQKRKTAIVKEAFRGSGNGKANQESIENLKIMFGGKD</sequence>
<evidence type="ECO:0000256" key="2">
    <source>
        <dbReference type="ARBA" id="ARBA00007025"/>
    </source>
</evidence>
<dbReference type="InterPro" id="IPR014905">
    <property type="entry name" value="HIRAN"/>
</dbReference>
<evidence type="ECO:0000256" key="5">
    <source>
        <dbReference type="ARBA" id="ARBA00022763"/>
    </source>
</evidence>
<dbReference type="SMART" id="SM00910">
    <property type="entry name" value="HIRAN"/>
    <property type="match status" value="1"/>
</dbReference>
<dbReference type="InterPro" id="IPR018957">
    <property type="entry name" value="Znf_C3HC4_RING-type"/>
</dbReference>
<dbReference type="InterPro" id="IPR001841">
    <property type="entry name" value="Znf_RING"/>
</dbReference>
<feature type="region of interest" description="Disordered" evidence="14">
    <location>
        <begin position="174"/>
        <end position="205"/>
    </location>
</feature>
<feature type="domain" description="Helicase ATP-binding" evidence="16">
    <location>
        <begin position="489"/>
        <end position="699"/>
    </location>
</feature>
<dbReference type="Pfam" id="PF08797">
    <property type="entry name" value="HIRAN"/>
    <property type="match status" value="1"/>
</dbReference>
<dbReference type="Gene3D" id="3.40.50.300">
    <property type="entry name" value="P-loop containing nucleotide triphosphate hydrolases"/>
    <property type="match status" value="1"/>
</dbReference>
<comment type="subcellular location">
    <subcellularLocation>
        <location evidence="1">Nucleus</location>
    </subcellularLocation>
</comment>
<protein>
    <submittedName>
        <fullName evidence="18">DNA helicase rad5</fullName>
    </submittedName>
</protein>
<proteinExistence type="inferred from homology"/>
<name>A0ABR3A3G7_9AGAR</name>
<evidence type="ECO:0000256" key="7">
    <source>
        <dbReference type="ARBA" id="ARBA00022801"/>
    </source>
</evidence>
<evidence type="ECO:0000256" key="14">
    <source>
        <dbReference type="SAM" id="MobiDB-lite"/>
    </source>
</evidence>
<dbReference type="InterPro" id="IPR014001">
    <property type="entry name" value="Helicase_ATP-bd"/>
</dbReference>
<evidence type="ECO:0000259" key="16">
    <source>
        <dbReference type="PROSITE" id="PS51192"/>
    </source>
</evidence>
<dbReference type="Pfam" id="PF00176">
    <property type="entry name" value="SNF2-rel_dom"/>
    <property type="match status" value="1"/>
</dbReference>
<evidence type="ECO:0000259" key="15">
    <source>
        <dbReference type="PROSITE" id="PS50089"/>
    </source>
</evidence>
<dbReference type="InterPro" id="IPR001650">
    <property type="entry name" value="Helicase_C-like"/>
</dbReference>
<keyword evidence="11" id="KW-0234">DNA repair</keyword>
<evidence type="ECO:0000256" key="8">
    <source>
        <dbReference type="ARBA" id="ARBA00022806"/>
    </source>
</evidence>
<evidence type="ECO:0000256" key="9">
    <source>
        <dbReference type="ARBA" id="ARBA00022833"/>
    </source>
</evidence>
<organism evidence="18 19">
    <name type="scientific">Marasmius tenuissimus</name>
    <dbReference type="NCBI Taxonomy" id="585030"/>
    <lineage>
        <taxon>Eukaryota</taxon>
        <taxon>Fungi</taxon>
        <taxon>Dikarya</taxon>
        <taxon>Basidiomycota</taxon>
        <taxon>Agaricomycotina</taxon>
        <taxon>Agaricomycetes</taxon>
        <taxon>Agaricomycetidae</taxon>
        <taxon>Agaricales</taxon>
        <taxon>Marasmiineae</taxon>
        <taxon>Marasmiaceae</taxon>
        <taxon>Marasmius</taxon>
    </lineage>
</organism>
<dbReference type="SUPFAM" id="SSF52540">
    <property type="entry name" value="P-loop containing nucleoside triphosphate hydrolases"/>
    <property type="match status" value="2"/>
</dbReference>
<dbReference type="PANTHER" id="PTHR45626:SF22">
    <property type="entry name" value="DNA REPAIR PROTEIN RAD5"/>
    <property type="match status" value="1"/>
</dbReference>
<feature type="compositionally biased region" description="Acidic residues" evidence="14">
    <location>
        <begin position="582"/>
        <end position="602"/>
    </location>
</feature>
<dbReference type="InterPro" id="IPR000330">
    <property type="entry name" value="SNF2_N"/>
</dbReference>
<dbReference type="InterPro" id="IPR013083">
    <property type="entry name" value="Znf_RING/FYVE/PHD"/>
</dbReference>
<dbReference type="SUPFAM" id="SSF57850">
    <property type="entry name" value="RING/U-box"/>
    <property type="match status" value="1"/>
</dbReference>
<dbReference type="Proteomes" id="UP001437256">
    <property type="component" value="Unassembled WGS sequence"/>
</dbReference>
<dbReference type="SMART" id="SM00490">
    <property type="entry name" value="HELICc"/>
    <property type="match status" value="1"/>
</dbReference>
<dbReference type="InterPro" id="IPR050628">
    <property type="entry name" value="SNF2_RAD54_helicase_TF"/>
</dbReference>